<proteinExistence type="predicted"/>
<dbReference type="PANTHER" id="PTHR30401">
    <property type="entry name" value="TRNA 2-SELENOURIDINE SYNTHASE"/>
    <property type="match status" value="1"/>
</dbReference>
<evidence type="ECO:0000259" key="2">
    <source>
        <dbReference type="PROSITE" id="PS50206"/>
    </source>
</evidence>
<dbReference type="InterPro" id="IPR027417">
    <property type="entry name" value="P-loop_NTPase"/>
</dbReference>
<dbReference type="NCBIfam" id="TIGR03167">
    <property type="entry name" value="tRNA_sel_U_synt"/>
    <property type="match status" value="1"/>
</dbReference>
<dbReference type="Pfam" id="PF26341">
    <property type="entry name" value="AAA_SelU"/>
    <property type="match status" value="1"/>
</dbReference>
<reference evidence="3 4" key="1">
    <citation type="submission" date="2018-06" db="EMBL/GenBank/DDBJ databases">
        <title>Combined omics and stable isotope probing to characterize newly discovered Mariana Back-Arc vent microbial communities.</title>
        <authorList>
            <person name="Trembath-Reichert E."/>
            <person name="Huber J.A."/>
        </authorList>
    </citation>
    <scope>NUCLEOTIDE SEQUENCE [LARGE SCALE GENOMIC DNA]</scope>
    <source>
        <strain evidence="3">MAG 63_1</strain>
    </source>
</reference>
<protein>
    <submittedName>
        <fullName evidence="3">tRNA 2-selenouridine(34) synthase MnmH</fullName>
    </submittedName>
</protein>
<dbReference type="SUPFAM" id="SSF52821">
    <property type="entry name" value="Rhodanese/Cell cycle control phosphatase"/>
    <property type="match status" value="1"/>
</dbReference>
<dbReference type="PANTHER" id="PTHR30401:SF0">
    <property type="entry name" value="TRNA 2-SELENOURIDINE SYNTHASE"/>
    <property type="match status" value="1"/>
</dbReference>
<dbReference type="SUPFAM" id="SSF52540">
    <property type="entry name" value="P-loop containing nucleoside triphosphate hydrolases"/>
    <property type="match status" value="1"/>
</dbReference>
<dbReference type="EMBL" id="QNZL01000239">
    <property type="protein sequence ID" value="RTZ77829.1"/>
    <property type="molecule type" value="Genomic_DNA"/>
</dbReference>
<keyword evidence="1" id="KW-0711">Selenium</keyword>
<feature type="domain" description="Rhodanese" evidence="2">
    <location>
        <begin position="35"/>
        <end position="155"/>
    </location>
</feature>
<sequence>MSTCDSLPDQSKHPQKSAEDFLNGSIGLFSAEEALSDGIILVDVRTAEEFAKGSIPEALSRPLFDNMERAEIGTIYKQIGRDAAVDKGLKIIEPRLQQFLKSLLDLKSHQLVIYCARGGMRSASVVRLLQHHGFRAAQMQGGYKRFRQYVLQQLESPMPPFIVLHGQTGVGKTLLLNKLPDHIDLEGLAGHRSSLFGAINKTPRSQKNFEGLLVQKLRTLPEALPLFVEGESRKVGQVFLPYSLANAMKSGMLVLLSASMNTRISRIVEEYQICDEQTFRQVDSILITLRVSLGKLKVDQLRLWLKKEEIEKIVHMLLVDYYDPLYMHSMSSYQYVLELSAEDLNLAAVELIHFRDEVIKSH</sequence>
<dbReference type="AlphaFoldDB" id="A0A432G2L8"/>
<dbReference type="InterPro" id="IPR017582">
    <property type="entry name" value="SelU"/>
</dbReference>
<dbReference type="InterPro" id="IPR058840">
    <property type="entry name" value="AAA_SelU"/>
</dbReference>
<dbReference type="SMART" id="SM00450">
    <property type="entry name" value="RHOD"/>
    <property type="match status" value="1"/>
</dbReference>
<dbReference type="PROSITE" id="PS50206">
    <property type="entry name" value="RHODANESE_3"/>
    <property type="match status" value="1"/>
</dbReference>
<accession>A0A432G2L8</accession>
<organism evidence="3 4">
    <name type="scientific">SAR324 cluster bacterium</name>
    <dbReference type="NCBI Taxonomy" id="2024889"/>
    <lineage>
        <taxon>Bacteria</taxon>
        <taxon>Deltaproteobacteria</taxon>
        <taxon>SAR324 cluster</taxon>
    </lineage>
</organism>
<comment type="caution">
    <text evidence="3">The sequence shown here is derived from an EMBL/GenBank/DDBJ whole genome shotgun (WGS) entry which is preliminary data.</text>
</comment>
<dbReference type="NCBIfam" id="NF008750">
    <property type="entry name" value="PRK11784.1-2"/>
    <property type="match status" value="1"/>
</dbReference>
<evidence type="ECO:0000313" key="3">
    <source>
        <dbReference type="EMBL" id="RTZ77829.1"/>
    </source>
</evidence>
<gene>
    <name evidence="3" type="ORF">DSY97_09045</name>
</gene>
<name>A0A432G2L8_9DELT</name>
<dbReference type="GO" id="GO:0002098">
    <property type="term" value="P:tRNA wobble uridine modification"/>
    <property type="evidence" value="ECO:0007669"/>
    <property type="project" value="InterPro"/>
</dbReference>
<evidence type="ECO:0000256" key="1">
    <source>
        <dbReference type="ARBA" id="ARBA00023266"/>
    </source>
</evidence>
<dbReference type="Gene3D" id="3.40.250.10">
    <property type="entry name" value="Rhodanese-like domain"/>
    <property type="match status" value="1"/>
</dbReference>
<evidence type="ECO:0000313" key="4">
    <source>
        <dbReference type="Proteomes" id="UP000286801"/>
    </source>
</evidence>
<dbReference type="InterPro" id="IPR001763">
    <property type="entry name" value="Rhodanese-like_dom"/>
</dbReference>
<dbReference type="Proteomes" id="UP000286801">
    <property type="component" value="Unassembled WGS sequence"/>
</dbReference>
<dbReference type="InterPro" id="IPR036873">
    <property type="entry name" value="Rhodanese-like_dom_sf"/>
</dbReference>
<dbReference type="Pfam" id="PF00581">
    <property type="entry name" value="Rhodanese"/>
    <property type="match status" value="1"/>
</dbReference>
<dbReference type="GO" id="GO:0043828">
    <property type="term" value="F:tRNA 2-selenouridine synthase activity"/>
    <property type="evidence" value="ECO:0007669"/>
    <property type="project" value="InterPro"/>
</dbReference>